<accession>A0A409W813</accession>
<evidence type="ECO:0000313" key="3">
    <source>
        <dbReference type="Proteomes" id="UP000283269"/>
    </source>
</evidence>
<dbReference type="EMBL" id="NHYD01003679">
    <property type="protein sequence ID" value="PPQ74679.1"/>
    <property type="molecule type" value="Genomic_DNA"/>
</dbReference>
<keyword evidence="3" id="KW-1185">Reference proteome</keyword>
<dbReference type="InParanoid" id="A0A409W813"/>
<gene>
    <name evidence="2" type="ORF">CVT25_008029</name>
</gene>
<dbReference type="OrthoDB" id="2662502at2759"/>
<dbReference type="STRING" id="93625.A0A409W813"/>
<feature type="non-terminal residue" evidence="2">
    <location>
        <position position="273"/>
    </location>
</feature>
<comment type="caution">
    <text evidence="2">The sequence shown here is derived from an EMBL/GenBank/DDBJ whole genome shotgun (WGS) entry which is preliminary data.</text>
</comment>
<evidence type="ECO:0000313" key="2">
    <source>
        <dbReference type="EMBL" id="PPQ74679.1"/>
    </source>
</evidence>
<reference evidence="2 3" key="1">
    <citation type="journal article" date="2018" name="Evol. Lett.">
        <title>Horizontal gene cluster transfer increased hallucinogenic mushroom diversity.</title>
        <authorList>
            <person name="Reynolds H.T."/>
            <person name="Vijayakumar V."/>
            <person name="Gluck-Thaler E."/>
            <person name="Korotkin H.B."/>
            <person name="Matheny P.B."/>
            <person name="Slot J.C."/>
        </authorList>
    </citation>
    <scope>NUCLEOTIDE SEQUENCE [LARGE SCALE GENOMIC DNA]</scope>
    <source>
        <strain evidence="2 3">2631</strain>
    </source>
</reference>
<dbReference type="Proteomes" id="UP000283269">
    <property type="component" value="Unassembled WGS sequence"/>
</dbReference>
<feature type="region of interest" description="Disordered" evidence="1">
    <location>
        <begin position="220"/>
        <end position="240"/>
    </location>
</feature>
<proteinExistence type="predicted"/>
<name>A0A409W813_PSICY</name>
<sequence length="273" mass="31304">MPHSPIEAINIFEYWSRFAAWKTRNGNIDTDWADVLDKGIMWDSTSYRGQSRREFRDENRSILEVYMEMKKKILSFEEDMEFFTSSADRLDNLAKVMNNATGAARSNDISSLKRAVLGYTAACIPNQRLDPPIPNNDLKSGRGFAHIQLARLLCPVKNRDAFDDDPEGKMASGSAKVSWRDLPNFCWDEYDPEHIISGMFKSNILVKTFKHIFTSPSSAMKEPGLTRTKSSQAKRNKMKSVTPPSIAYTCVQYRFAISESLDWRQDDRLFKTD</sequence>
<protein>
    <submittedName>
        <fullName evidence="2">Uncharacterized protein</fullName>
    </submittedName>
</protein>
<evidence type="ECO:0000256" key="1">
    <source>
        <dbReference type="SAM" id="MobiDB-lite"/>
    </source>
</evidence>
<dbReference type="AlphaFoldDB" id="A0A409W813"/>
<dbReference type="InterPro" id="IPR046521">
    <property type="entry name" value="DUF6698"/>
</dbReference>
<dbReference type="Pfam" id="PF20414">
    <property type="entry name" value="DUF6698"/>
    <property type="match status" value="1"/>
</dbReference>
<organism evidence="2 3">
    <name type="scientific">Psilocybe cyanescens</name>
    <dbReference type="NCBI Taxonomy" id="93625"/>
    <lineage>
        <taxon>Eukaryota</taxon>
        <taxon>Fungi</taxon>
        <taxon>Dikarya</taxon>
        <taxon>Basidiomycota</taxon>
        <taxon>Agaricomycotina</taxon>
        <taxon>Agaricomycetes</taxon>
        <taxon>Agaricomycetidae</taxon>
        <taxon>Agaricales</taxon>
        <taxon>Agaricineae</taxon>
        <taxon>Strophariaceae</taxon>
        <taxon>Psilocybe</taxon>
    </lineage>
</organism>